<dbReference type="RefSeq" id="WP_194708467.1">
    <property type="nucleotide sequence ID" value="NZ_JADKPN010000014.1"/>
</dbReference>
<accession>A0A930YED8</accession>
<evidence type="ECO:0000256" key="1">
    <source>
        <dbReference type="SAM" id="MobiDB-lite"/>
    </source>
</evidence>
<keyword evidence="2" id="KW-0732">Signal</keyword>
<gene>
    <name evidence="3" type="ORF">ISU07_19280</name>
</gene>
<keyword evidence="4" id="KW-1185">Reference proteome</keyword>
<dbReference type="Proteomes" id="UP000640489">
    <property type="component" value="Unassembled WGS sequence"/>
</dbReference>
<feature type="compositionally biased region" description="Basic and acidic residues" evidence="1">
    <location>
        <begin position="82"/>
        <end position="93"/>
    </location>
</feature>
<sequence>MHTTTTRRVLVATTLLAVALGAAACGDETIADPGTTGYDARIYPPTSVPAVEYKNRGAVSADRAERQAQAEKARQDSASTARWDRSSQIENRLKLRRTRRA</sequence>
<feature type="region of interest" description="Disordered" evidence="1">
    <location>
        <begin position="58"/>
        <end position="101"/>
    </location>
</feature>
<protein>
    <recommendedName>
        <fullName evidence="5">Lipoprotein</fullName>
    </recommendedName>
</protein>
<feature type="compositionally biased region" description="Basic and acidic residues" evidence="1">
    <location>
        <begin position="62"/>
        <end position="75"/>
    </location>
</feature>
<feature type="signal peptide" evidence="2">
    <location>
        <begin position="1"/>
        <end position="24"/>
    </location>
</feature>
<evidence type="ECO:0000256" key="2">
    <source>
        <dbReference type="SAM" id="SignalP"/>
    </source>
</evidence>
<feature type="chain" id="PRO_5036758946" description="Lipoprotein" evidence="2">
    <location>
        <begin position="25"/>
        <end position="101"/>
    </location>
</feature>
<evidence type="ECO:0000313" key="3">
    <source>
        <dbReference type="EMBL" id="MBF4765281.1"/>
    </source>
</evidence>
<dbReference type="PROSITE" id="PS51257">
    <property type="entry name" value="PROKAR_LIPOPROTEIN"/>
    <property type="match status" value="1"/>
</dbReference>
<evidence type="ECO:0008006" key="5">
    <source>
        <dbReference type="Google" id="ProtNLM"/>
    </source>
</evidence>
<organism evidence="3 4">
    <name type="scientific">Nocardioides islandensis</name>
    <dbReference type="NCBI Taxonomy" id="433663"/>
    <lineage>
        <taxon>Bacteria</taxon>
        <taxon>Bacillati</taxon>
        <taxon>Actinomycetota</taxon>
        <taxon>Actinomycetes</taxon>
        <taxon>Propionibacteriales</taxon>
        <taxon>Nocardioidaceae</taxon>
        <taxon>Nocardioides</taxon>
    </lineage>
</organism>
<name>A0A930YED8_9ACTN</name>
<evidence type="ECO:0000313" key="4">
    <source>
        <dbReference type="Proteomes" id="UP000640489"/>
    </source>
</evidence>
<dbReference type="AlphaFoldDB" id="A0A930YED8"/>
<comment type="caution">
    <text evidence="3">The sequence shown here is derived from an EMBL/GenBank/DDBJ whole genome shotgun (WGS) entry which is preliminary data.</text>
</comment>
<reference evidence="3" key="1">
    <citation type="submission" date="2020-11" db="EMBL/GenBank/DDBJ databases">
        <title>Nocardioides sp. nov., isolated from Soil of Cynanchum wilfordii Hemsley rhizosphere.</title>
        <authorList>
            <person name="Lee J.-S."/>
            <person name="Suh M.K."/>
            <person name="Kim J.-S."/>
        </authorList>
    </citation>
    <scope>NUCLEOTIDE SEQUENCE</scope>
    <source>
        <strain evidence="3">KCTC 19275</strain>
    </source>
</reference>
<dbReference type="EMBL" id="JADKPN010000014">
    <property type="protein sequence ID" value="MBF4765281.1"/>
    <property type="molecule type" value="Genomic_DNA"/>
</dbReference>
<proteinExistence type="predicted"/>